<proteinExistence type="predicted"/>
<dbReference type="SMART" id="SM00345">
    <property type="entry name" value="HTH_GNTR"/>
    <property type="match status" value="1"/>
</dbReference>
<evidence type="ECO:0000256" key="2">
    <source>
        <dbReference type="ARBA" id="ARBA00023125"/>
    </source>
</evidence>
<dbReference type="AlphaFoldDB" id="A0A543NJV4"/>
<sequence>MVVGVIEYRIDRNSGVDTYMQLVQQTKRAMRLGALLPGDRLPTAKQVVNATAINPNTVLRAYRELEREGLVEAVRGRGTFVTGSLARSEASADSRLRADLVAWMRRARDSGLGAEDVAALVDSVAGECFARPETDTADTSEEEE</sequence>
<dbReference type="InterPro" id="IPR036390">
    <property type="entry name" value="WH_DNA-bd_sf"/>
</dbReference>
<protein>
    <submittedName>
        <fullName evidence="5">GntR family transcriptional regulator</fullName>
    </submittedName>
</protein>
<dbReference type="PANTHER" id="PTHR38445">
    <property type="entry name" value="HTH-TYPE TRANSCRIPTIONAL REPRESSOR YTRA"/>
    <property type="match status" value="1"/>
</dbReference>
<organism evidence="5 6">
    <name type="scientific">Haloactinospora alba</name>
    <dbReference type="NCBI Taxonomy" id="405555"/>
    <lineage>
        <taxon>Bacteria</taxon>
        <taxon>Bacillati</taxon>
        <taxon>Actinomycetota</taxon>
        <taxon>Actinomycetes</taxon>
        <taxon>Streptosporangiales</taxon>
        <taxon>Nocardiopsidaceae</taxon>
        <taxon>Haloactinospora</taxon>
    </lineage>
</organism>
<dbReference type="Pfam" id="PF00392">
    <property type="entry name" value="GntR"/>
    <property type="match status" value="1"/>
</dbReference>
<accession>A0A543NJV4</accession>
<name>A0A543NJV4_9ACTN</name>
<dbReference type="GO" id="GO:0003677">
    <property type="term" value="F:DNA binding"/>
    <property type="evidence" value="ECO:0007669"/>
    <property type="project" value="UniProtKB-KW"/>
</dbReference>
<evidence type="ECO:0000256" key="1">
    <source>
        <dbReference type="ARBA" id="ARBA00023015"/>
    </source>
</evidence>
<evidence type="ECO:0000313" key="6">
    <source>
        <dbReference type="Proteomes" id="UP000317422"/>
    </source>
</evidence>
<dbReference type="GO" id="GO:0003700">
    <property type="term" value="F:DNA-binding transcription factor activity"/>
    <property type="evidence" value="ECO:0007669"/>
    <property type="project" value="InterPro"/>
</dbReference>
<keyword evidence="2" id="KW-0238">DNA-binding</keyword>
<dbReference type="Gene3D" id="1.10.10.10">
    <property type="entry name" value="Winged helix-like DNA-binding domain superfamily/Winged helix DNA-binding domain"/>
    <property type="match status" value="1"/>
</dbReference>
<evidence type="ECO:0000259" key="4">
    <source>
        <dbReference type="PROSITE" id="PS50949"/>
    </source>
</evidence>
<reference evidence="5 6" key="1">
    <citation type="submission" date="2019-06" db="EMBL/GenBank/DDBJ databases">
        <title>Sequencing the genomes of 1000 actinobacteria strains.</title>
        <authorList>
            <person name="Klenk H.-P."/>
        </authorList>
    </citation>
    <scope>NUCLEOTIDE SEQUENCE [LARGE SCALE GENOMIC DNA]</scope>
    <source>
        <strain evidence="5 6">DSM 45015</strain>
    </source>
</reference>
<dbReference type="InterPro" id="IPR000524">
    <property type="entry name" value="Tscrpt_reg_HTH_GntR"/>
</dbReference>
<dbReference type="CDD" id="cd07377">
    <property type="entry name" value="WHTH_GntR"/>
    <property type="match status" value="1"/>
</dbReference>
<dbReference type="Proteomes" id="UP000317422">
    <property type="component" value="Unassembled WGS sequence"/>
</dbReference>
<gene>
    <name evidence="5" type="ORF">FHX37_2073</name>
</gene>
<dbReference type="EMBL" id="VFQC01000001">
    <property type="protein sequence ID" value="TQN32145.1"/>
    <property type="molecule type" value="Genomic_DNA"/>
</dbReference>
<dbReference type="PROSITE" id="PS50949">
    <property type="entry name" value="HTH_GNTR"/>
    <property type="match status" value="1"/>
</dbReference>
<keyword evidence="6" id="KW-1185">Reference proteome</keyword>
<feature type="domain" description="HTH gntR-type" evidence="4">
    <location>
        <begin position="16"/>
        <end position="84"/>
    </location>
</feature>
<keyword evidence="3" id="KW-0804">Transcription</keyword>
<keyword evidence="1" id="KW-0805">Transcription regulation</keyword>
<evidence type="ECO:0000256" key="3">
    <source>
        <dbReference type="ARBA" id="ARBA00023163"/>
    </source>
</evidence>
<evidence type="ECO:0000313" key="5">
    <source>
        <dbReference type="EMBL" id="TQN32145.1"/>
    </source>
</evidence>
<comment type="caution">
    <text evidence="5">The sequence shown here is derived from an EMBL/GenBank/DDBJ whole genome shotgun (WGS) entry which is preliminary data.</text>
</comment>
<dbReference type="InterPro" id="IPR036388">
    <property type="entry name" value="WH-like_DNA-bd_sf"/>
</dbReference>
<dbReference type="SUPFAM" id="SSF46785">
    <property type="entry name" value="Winged helix' DNA-binding domain"/>
    <property type="match status" value="1"/>
</dbReference>
<dbReference type="PANTHER" id="PTHR38445:SF7">
    <property type="entry name" value="GNTR-FAMILY TRANSCRIPTIONAL REGULATOR"/>
    <property type="match status" value="1"/>
</dbReference>